<evidence type="ECO:0000256" key="1">
    <source>
        <dbReference type="SAM" id="MobiDB-lite"/>
    </source>
</evidence>
<feature type="compositionally biased region" description="Low complexity" evidence="1">
    <location>
        <begin position="264"/>
        <end position="280"/>
    </location>
</feature>
<feature type="compositionally biased region" description="Polar residues" evidence="1">
    <location>
        <begin position="148"/>
        <end position="159"/>
    </location>
</feature>
<feature type="compositionally biased region" description="Basic and acidic residues" evidence="1">
    <location>
        <begin position="334"/>
        <end position="345"/>
    </location>
</feature>
<proteinExistence type="predicted"/>
<feature type="compositionally biased region" description="Low complexity" evidence="1">
    <location>
        <begin position="293"/>
        <end position="304"/>
    </location>
</feature>
<feature type="compositionally biased region" description="Basic residues" evidence="1">
    <location>
        <begin position="104"/>
        <end position="113"/>
    </location>
</feature>
<feature type="compositionally biased region" description="Basic residues" evidence="1">
    <location>
        <begin position="367"/>
        <end position="376"/>
    </location>
</feature>
<dbReference type="OMA" id="MWGADKI"/>
<feature type="region of interest" description="Disordered" evidence="1">
    <location>
        <begin position="35"/>
        <end position="430"/>
    </location>
</feature>
<gene>
    <name evidence="2" type="ORF">SEPMUDRAFT_145706</name>
</gene>
<reference evidence="2 3" key="1">
    <citation type="journal article" date="2012" name="PLoS Pathog.">
        <title>Diverse lifestyles and strategies of plant pathogenesis encoded in the genomes of eighteen Dothideomycetes fungi.</title>
        <authorList>
            <person name="Ohm R.A."/>
            <person name="Feau N."/>
            <person name="Henrissat B."/>
            <person name="Schoch C.L."/>
            <person name="Horwitz B.A."/>
            <person name="Barry K.W."/>
            <person name="Condon B.J."/>
            <person name="Copeland A.C."/>
            <person name="Dhillon B."/>
            <person name="Glaser F."/>
            <person name="Hesse C.N."/>
            <person name="Kosti I."/>
            <person name="LaButti K."/>
            <person name="Lindquist E.A."/>
            <person name="Lucas S."/>
            <person name="Salamov A.A."/>
            <person name="Bradshaw R.E."/>
            <person name="Ciuffetti L."/>
            <person name="Hamelin R.C."/>
            <person name="Kema G.H.J."/>
            <person name="Lawrence C."/>
            <person name="Scott J.A."/>
            <person name="Spatafora J.W."/>
            <person name="Turgeon B.G."/>
            <person name="de Wit P.J.G.M."/>
            <person name="Zhong S."/>
            <person name="Goodwin S.B."/>
            <person name="Grigoriev I.V."/>
        </authorList>
    </citation>
    <scope>NUCLEOTIDE SEQUENCE [LARGE SCALE GENOMIC DNA]</scope>
    <source>
        <strain evidence="2 3">SO2202</strain>
    </source>
</reference>
<name>N1QM88_SPHMS</name>
<feature type="compositionally biased region" description="Basic and acidic residues" evidence="1">
    <location>
        <begin position="377"/>
        <end position="394"/>
    </location>
</feature>
<dbReference type="EMBL" id="KB456260">
    <property type="protein sequence ID" value="EMF16469.1"/>
    <property type="molecule type" value="Genomic_DNA"/>
</dbReference>
<dbReference type="Proteomes" id="UP000016931">
    <property type="component" value="Unassembled WGS sequence"/>
</dbReference>
<dbReference type="AlphaFoldDB" id="N1QM88"/>
<feature type="compositionally biased region" description="Basic and acidic residues" evidence="1">
    <location>
        <begin position="114"/>
        <end position="128"/>
    </location>
</feature>
<organism evidence="2 3">
    <name type="scientific">Sphaerulina musiva (strain SO2202)</name>
    <name type="common">Poplar stem canker fungus</name>
    <name type="synonym">Septoria musiva</name>
    <dbReference type="NCBI Taxonomy" id="692275"/>
    <lineage>
        <taxon>Eukaryota</taxon>
        <taxon>Fungi</taxon>
        <taxon>Dikarya</taxon>
        <taxon>Ascomycota</taxon>
        <taxon>Pezizomycotina</taxon>
        <taxon>Dothideomycetes</taxon>
        <taxon>Dothideomycetidae</taxon>
        <taxon>Mycosphaerellales</taxon>
        <taxon>Mycosphaerellaceae</taxon>
        <taxon>Sphaerulina</taxon>
    </lineage>
</organism>
<sequence length="530" mass="58672">MEKLILRGVMWGTDKVPDAWFDKIPGGFYKAKEQQLEHDLEKEKSRNADMSKRRSRRYSEDEYDDDRDSHDDRDAGYRSEGHRSKRSDAKPHHRADDFDEINNRPRRKRSRARRRDDDDKYGKDDGHHRSSRRSRNSGVEYGKGAVPTTEQGPPSTSYTDPVAGAAAMGGAAAAAQQFQHNGAFGSPLPSNGAYGSPPPSNSAYGSPMPSNGAYGSPQPFAAQPNVPGSINSGGQDPNQHPARSTSTLRGGMSTGYVPYAHIYGGPSHPQGQPGFPPSQSDVGSVQPTYMNQVAAPAPRVAPVPGHYQQNPYAQEAAPGTQPGYMPDPYSQQNRQHDGRYDDRSRGSGYDSDDTARESHRSRDRGRDRRRSRRSRRDRTPSEDSYSDDSRDDRDRRRRSRPPPRDEAPPSVASRSKSAAKGALDTSQRGLGYSAIGALAGGLIGSEFGKGPIPRVVATAVGALAANVLQARERYVDQRASSQHHHHQHRHSHTHEKSENKKPPPQPSNSRRKEENREKEYHLRKAGYYSN</sequence>
<feature type="compositionally biased region" description="Low complexity" evidence="1">
    <location>
        <begin position="163"/>
        <end position="175"/>
    </location>
</feature>
<dbReference type="RefSeq" id="XP_016764590.1">
    <property type="nucleotide sequence ID" value="XM_016903218.1"/>
</dbReference>
<feature type="region of interest" description="Disordered" evidence="1">
    <location>
        <begin position="475"/>
        <end position="530"/>
    </location>
</feature>
<dbReference type="HOGENOM" id="CLU_514047_0_0_1"/>
<feature type="compositionally biased region" description="Basic and acidic residues" evidence="1">
    <location>
        <begin position="35"/>
        <end position="60"/>
    </location>
</feature>
<feature type="compositionally biased region" description="Basic and acidic residues" evidence="1">
    <location>
        <begin position="67"/>
        <end position="96"/>
    </location>
</feature>
<dbReference type="OrthoDB" id="3649448at2759"/>
<dbReference type="GeneID" id="27900355"/>
<feature type="compositionally biased region" description="Polar residues" evidence="1">
    <location>
        <begin position="281"/>
        <end position="291"/>
    </location>
</feature>
<evidence type="ECO:0000313" key="2">
    <source>
        <dbReference type="EMBL" id="EMF16469.1"/>
    </source>
</evidence>
<feature type="compositionally biased region" description="Basic residues" evidence="1">
    <location>
        <begin position="481"/>
        <end position="493"/>
    </location>
</feature>
<evidence type="ECO:0000313" key="3">
    <source>
        <dbReference type="Proteomes" id="UP000016931"/>
    </source>
</evidence>
<evidence type="ECO:0008006" key="4">
    <source>
        <dbReference type="Google" id="ProtNLM"/>
    </source>
</evidence>
<feature type="compositionally biased region" description="Basic and acidic residues" evidence="1">
    <location>
        <begin position="353"/>
        <end position="366"/>
    </location>
</feature>
<keyword evidence="3" id="KW-1185">Reference proteome</keyword>
<protein>
    <recommendedName>
        <fullName evidence="4">Glycine zipper 2TM domain-containing protein</fullName>
    </recommendedName>
</protein>
<feature type="compositionally biased region" description="Polar residues" evidence="1">
    <location>
        <begin position="226"/>
        <end position="248"/>
    </location>
</feature>
<dbReference type="eggNOG" id="ENOG502SZHN">
    <property type="taxonomic scope" value="Eukaryota"/>
</dbReference>
<accession>N1QM88</accession>
<feature type="compositionally biased region" description="Basic and acidic residues" evidence="1">
    <location>
        <begin position="510"/>
        <end position="522"/>
    </location>
</feature>